<gene>
    <name evidence="11" type="ORF">O181_005292</name>
</gene>
<dbReference type="AlphaFoldDB" id="A0A9Q3BHU3"/>
<keyword evidence="12" id="KW-1185">Reference proteome</keyword>
<sequence>MGPHIQPCGIVLQNKNYPVFPRGEGLVRGRVRIVFLTIASSQQRPHRSFHQIIKMSKSISIIIDTFHPFPTLSLSLPDSTPLSALSVILSPLLPVGSQSLSTSDGRSIDKNSADKISLLDENHSHPFLHLRLVPKVLGGKGGFGSQLRAAGGRMSSQKTQNNDSCRDLSGRRLSTIKEAKKLAAAIAAEPERQLAKQKEAEEKLKELNKEIERLDALVNGTSQTDSKKRRLDDSDQLNQAQEGIEKVRNAVATALLKKRKQQQQKNQPKKTQPI</sequence>
<dbReference type="GO" id="GO:0006397">
    <property type="term" value="P:mRNA processing"/>
    <property type="evidence" value="ECO:0007669"/>
    <property type="project" value="UniProtKB-KW"/>
</dbReference>
<dbReference type="Pfam" id="PF22782">
    <property type="entry name" value="SDE2"/>
    <property type="match status" value="1"/>
</dbReference>
<dbReference type="GO" id="GO:0005634">
    <property type="term" value="C:nucleus"/>
    <property type="evidence" value="ECO:0007669"/>
    <property type="project" value="UniProtKB-SubCell"/>
</dbReference>
<protein>
    <recommendedName>
        <fullName evidence="10">SDE2-like domain-containing protein</fullName>
    </recommendedName>
</protein>
<evidence type="ECO:0000256" key="6">
    <source>
        <dbReference type="ARBA" id="ARBA00023187"/>
    </source>
</evidence>
<comment type="caution">
    <text evidence="11">The sequence shown here is derived from an EMBL/GenBank/DDBJ whole genome shotgun (WGS) entry which is preliminary data.</text>
</comment>
<dbReference type="Proteomes" id="UP000765509">
    <property type="component" value="Unassembled WGS sequence"/>
</dbReference>
<evidence type="ECO:0000256" key="3">
    <source>
        <dbReference type="ARBA" id="ARBA00008726"/>
    </source>
</evidence>
<evidence type="ECO:0000256" key="4">
    <source>
        <dbReference type="ARBA" id="ARBA00022490"/>
    </source>
</evidence>
<dbReference type="PANTHER" id="PTHR12786:SF1">
    <property type="entry name" value="SPLICING REGULATOR SDE2"/>
    <property type="match status" value="1"/>
</dbReference>
<evidence type="ECO:0000256" key="2">
    <source>
        <dbReference type="ARBA" id="ARBA00004496"/>
    </source>
</evidence>
<dbReference type="OrthoDB" id="547031at2759"/>
<proteinExistence type="inferred from homology"/>
<keyword evidence="7" id="KW-0539">Nucleus</keyword>
<evidence type="ECO:0000259" key="10">
    <source>
        <dbReference type="Pfam" id="PF22782"/>
    </source>
</evidence>
<evidence type="ECO:0000313" key="12">
    <source>
        <dbReference type="Proteomes" id="UP000765509"/>
    </source>
</evidence>
<keyword evidence="4" id="KW-0963">Cytoplasm</keyword>
<evidence type="ECO:0000256" key="1">
    <source>
        <dbReference type="ARBA" id="ARBA00004123"/>
    </source>
</evidence>
<evidence type="ECO:0000256" key="9">
    <source>
        <dbReference type="SAM" id="MobiDB-lite"/>
    </source>
</evidence>
<keyword evidence="5" id="KW-0507">mRNA processing</keyword>
<evidence type="ECO:0000256" key="5">
    <source>
        <dbReference type="ARBA" id="ARBA00022664"/>
    </source>
</evidence>
<name>A0A9Q3BHU3_9BASI</name>
<evidence type="ECO:0000256" key="7">
    <source>
        <dbReference type="ARBA" id="ARBA00023242"/>
    </source>
</evidence>
<accession>A0A9Q3BHU3</accession>
<dbReference type="GO" id="GO:0005737">
    <property type="term" value="C:cytoplasm"/>
    <property type="evidence" value="ECO:0007669"/>
    <property type="project" value="UniProtKB-SubCell"/>
</dbReference>
<evidence type="ECO:0000256" key="8">
    <source>
        <dbReference type="ARBA" id="ARBA00023306"/>
    </source>
</evidence>
<comment type="similarity">
    <text evidence="3">Belongs to the SDE2 family.</text>
</comment>
<organism evidence="11 12">
    <name type="scientific">Austropuccinia psidii MF-1</name>
    <dbReference type="NCBI Taxonomy" id="1389203"/>
    <lineage>
        <taxon>Eukaryota</taxon>
        <taxon>Fungi</taxon>
        <taxon>Dikarya</taxon>
        <taxon>Basidiomycota</taxon>
        <taxon>Pucciniomycotina</taxon>
        <taxon>Pucciniomycetes</taxon>
        <taxon>Pucciniales</taxon>
        <taxon>Sphaerophragmiaceae</taxon>
        <taxon>Austropuccinia</taxon>
    </lineage>
</organism>
<keyword evidence="6" id="KW-0508">mRNA splicing</keyword>
<feature type="region of interest" description="Disordered" evidence="9">
    <location>
        <begin position="218"/>
        <end position="243"/>
    </location>
</feature>
<dbReference type="InterPro" id="IPR053822">
    <property type="entry name" value="SDE2-like_dom"/>
</dbReference>
<dbReference type="PANTHER" id="PTHR12786">
    <property type="entry name" value="SPLICING FACTOR SF3A-RELATED"/>
    <property type="match status" value="1"/>
</dbReference>
<reference evidence="11" key="1">
    <citation type="submission" date="2021-03" db="EMBL/GenBank/DDBJ databases">
        <title>Draft genome sequence of rust myrtle Austropuccinia psidii MF-1, a brazilian biotype.</title>
        <authorList>
            <person name="Quecine M.C."/>
            <person name="Pachon D.M.R."/>
            <person name="Bonatelli M.L."/>
            <person name="Correr F.H."/>
            <person name="Franceschini L.M."/>
            <person name="Leite T.F."/>
            <person name="Margarido G.R.A."/>
            <person name="Almeida C.A."/>
            <person name="Ferrarezi J.A."/>
            <person name="Labate C.A."/>
        </authorList>
    </citation>
    <scope>NUCLEOTIDE SEQUENCE</scope>
    <source>
        <strain evidence="11">MF-1</strain>
    </source>
</reference>
<feature type="domain" description="SDE2-like" evidence="10">
    <location>
        <begin position="138"/>
        <end position="252"/>
    </location>
</feature>
<comment type="subcellular location">
    <subcellularLocation>
        <location evidence="2">Cytoplasm</location>
    </subcellularLocation>
    <subcellularLocation>
        <location evidence="1">Nucleus</location>
    </subcellularLocation>
</comment>
<evidence type="ECO:0000313" key="11">
    <source>
        <dbReference type="EMBL" id="MBW0465577.1"/>
    </source>
</evidence>
<dbReference type="InterPro" id="IPR051421">
    <property type="entry name" value="RNA_Proc_DNA_Dmg_Regulator"/>
</dbReference>
<keyword evidence="8" id="KW-0131">Cell cycle</keyword>
<dbReference type="GO" id="GO:0008380">
    <property type="term" value="P:RNA splicing"/>
    <property type="evidence" value="ECO:0007669"/>
    <property type="project" value="UniProtKB-KW"/>
</dbReference>
<dbReference type="EMBL" id="AVOT02001076">
    <property type="protein sequence ID" value="MBW0465577.1"/>
    <property type="molecule type" value="Genomic_DNA"/>
</dbReference>